<evidence type="ECO:0000313" key="6">
    <source>
        <dbReference type="EMBL" id="MFM2484046.1"/>
    </source>
</evidence>
<gene>
    <name evidence="6" type="ORF">ABUE30_03020</name>
</gene>
<comment type="similarity">
    <text evidence="1 5">Belongs to the glycosyl hydrolase 43 family.</text>
</comment>
<protein>
    <submittedName>
        <fullName evidence="6">Family 43 glycosylhydrolase</fullName>
    </submittedName>
</protein>
<dbReference type="InterPro" id="IPR006710">
    <property type="entry name" value="Glyco_hydro_43"/>
</dbReference>
<dbReference type="InterPro" id="IPR016828">
    <property type="entry name" value="Alpha-L-arabinofuranosidase"/>
</dbReference>
<evidence type="ECO:0000256" key="3">
    <source>
        <dbReference type="ARBA" id="ARBA00022801"/>
    </source>
</evidence>
<organism evidence="6 7">
    <name type="scientific">Celerinatantimonas yamalensis</name>
    <dbReference type="NCBI Taxonomy" id="559956"/>
    <lineage>
        <taxon>Bacteria</taxon>
        <taxon>Pseudomonadati</taxon>
        <taxon>Pseudomonadota</taxon>
        <taxon>Gammaproteobacteria</taxon>
        <taxon>Celerinatantimonadaceae</taxon>
        <taxon>Celerinatantimonas</taxon>
    </lineage>
</organism>
<name>A0ABW9G318_9GAMM</name>
<comment type="caution">
    <text evidence="6">The sequence shown here is derived from an EMBL/GenBank/DDBJ whole genome shotgun (WGS) entry which is preliminary data.</text>
</comment>
<evidence type="ECO:0000256" key="5">
    <source>
        <dbReference type="RuleBase" id="RU361187"/>
    </source>
</evidence>
<sequence length="312" mass="35521">MMHYINPLINQRADPHLSLGDDGYYYFTASVPEYDRIELRRARHITELSCAETVDIWHAPSSGPYSSLIWAPELHNLFDQWVIYFAAAPNREIVDGLFQHRMYALGCHAENPCNGDWKLLGQVDSGIDSFCLDATHFKHHGKSFYVWAQKDPSIAGNSNLYIATLKTPTWLDSPAVCLSVPDKSWEQQGFKVNEGPAILLRNNKVMITYSASATDENYCIGLLWADTRSDLLDPNNWHKLDDPILTSSVEREIYGPGHNSFTCDEQGHDLMVYHARSYTDIKGDPLWDPNRHTRIKHVNYGNDGLIKPDLPE</sequence>
<dbReference type="PIRSF" id="PIRSF025414">
    <property type="entry name" value="Alpha-L-arabinofuranosidase"/>
    <property type="match status" value="1"/>
</dbReference>
<dbReference type="Pfam" id="PF04616">
    <property type="entry name" value="Glyco_hydro_43"/>
    <property type="match status" value="1"/>
</dbReference>
<reference evidence="6 7" key="1">
    <citation type="journal article" date="2013" name="Int. J. Syst. Evol. Microbiol.">
        <title>Celerinatantimonas yamalensis sp. nov., a cold-adapted diazotrophic bacterium from a cold permafrost brine.</title>
        <authorList>
            <person name="Shcherbakova V."/>
            <person name="Chuvilskaya N."/>
            <person name="Rivkina E."/>
            <person name="Demidov N."/>
            <person name="Uchaeva V."/>
            <person name="Suetin S."/>
            <person name="Suzina N."/>
            <person name="Gilichinsky D."/>
        </authorList>
    </citation>
    <scope>NUCLEOTIDE SEQUENCE [LARGE SCALE GENOMIC DNA]</scope>
    <source>
        <strain evidence="6 7">C7</strain>
    </source>
</reference>
<keyword evidence="4 5" id="KW-0326">Glycosidase</keyword>
<accession>A0ABW9G318</accession>
<keyword evidence="2" id="KW-0732">Signal</keyword>
<dbReference type="RefSeq" id="WP_408622527.1">
    <property type="nucleotide sequence ID" value="NZ_JBEQCT010000001.1"/>
</dbReference>
<keyword evidence="7" id="KW-1185">Reference proteome</keyword>
<evidence type="ECO:0000313" key="7">
    <source>
        <dbReference type="Proteomes" id="UP001629953"/>
    </source>
</evidence>
<evidence type="ECO:0000256" key="2">
    <source>
        <dbReference type="ARBA" id="ARBA00022729"/>
    </source>
</evidence>
<dbReference type="EMBL" id="JBEQCT010000001">
    <property type="protein sequence ID" value="MFM2484046.1"/>
    <property type="molecule type" value="Genomic_DNA"/>
</dbReference>
<dbReference type="PANTHER" id="PTHR43817">
    <property type="entry name" value="GLYCOSYL HYDROLASE"/>
    <property type="match status" value="1"/>
</dbReference>
<keyword evidence="3 5" id="KW-0378">Hydrolase</keyword>
<dbReference type="Gene3D" id="2.115.10.20">
    <property type="entry name" value="Glycosyl hydrolase domain, family 43"/>
    <property type="match status" value="1"/>
</dbReference>
<proteinExistence type="inferred from homology"/>
<dbReference type="Proteomes" id="UP001629953">
    <property type="component" value="Unassembled WGS sequence"/>
</dbReference>
<evidence type="ECO:0000256" key="1">
    <source>
        <dbReference type="ARBA" id="ARBA00009865"/>
    </source>
</evidence>
<evidence type="ECO:0000256" key="4">
    <source>
        <dbReference type="ARBA" id="ARBA00023295"/>
    </source>
</evidence>
<dbReference type="InterPro" id="IPR023296">
    <property type="entry name" value="Glyco_hydro_beta-prop_sf"/>
</dbReference>
<dbReference type="SUPFAM" id="SSF75005">
    <property type="entry name" value="Arabinanase/levansucrase/invertase"/>
    <property type="match status" value="1"/>
</dbReference>
<dbReference type="PANTHER" id="PTHR43817:SF1">
    <property type="entry name" value="HYDROLASE, FAMILY 43, PUTATIVE (AFU_ORTHOLOGUE AFUA_3G01660)-RELATED"/>
    <property type="match status" value="1"/>
</dbReference>